<accession>A0A0F9FY47</accession>
<organism evidence="1">
    <name type="scientific">marine sediment metagenome</name>
    <dbReference type="NCBI Taxonomy" id="412755"/>
    <lineage>
        <taxon>unclassified sequences</taxon>
        <taxon>metagenomes</taxon>
        <taxon>ecological metagenomes</taxon>
    </lineage>
</organism>
<dbReference type="AlphaFoldDB" id="A0A0F9FY47"/>
<dbReference type="InterPro" id="IPR027417">
    <property type="entry name" value="P-loop_NTPase"/>
</dbReference>
<evidence type="ECO:0000313" key="1">
    <source>
        <dbReference type="EMBL" id="KKL83191.1"/>
    </source>
</evidence>
<dbReference type="EMBL" id="LAZR01022055">
    <property type="protein sequence ID" value="KKL83191.1"/>
    <property type="molecule type" value="Genomic_DNA"/>
</dbReference>
<reference evidence="1" key="1">
    <citation type="journal article" date="2015" name="Nature">
        <title>Complex archaea that bridge the gap between prokaryotes and eukaryotes.</title>
        <authorList>
            <person name="Spang A."/>
            <person name="Saw J.H."/>
            <person name="Jorgensen S.L."/>
            <person name="Zaremba-Niedzwiedzka K."/>
            <person name="Martijn J."/>
            <person name="Lind A.E."/>
            <person name="van Eijk R."/>
            <person name="Schleper C."/>
            <person name="Guy L."/>
            <person name="Ettema T.J."/>
        </authorList>
    </citation>
    <scope>NUCLEOTIDE SEQUENCE</scope>
</reference>
<feature type="non-terminal residue" evidence="1">
    <location>
        <position position="87"/>
    </location>
</feature>
<sequence length="87" mass="10614">MEDEKRIEEIIGYDYEGFISSFFIRQQELQIFSNLKSSERHERLVKLFKLKIFQNIYKKLKFTINDFQREHDNLKGEIIGLGRRVEE</sequence>
<protein>
    <submittedName>
        <fullName evidence="1">Uncharacterized protein</fullName>
    </submittedName>
</protein>
<dbReference type="Gene3D" id="3.40.50.300">
    <property type="entry name" value="P-loop containing nucleotide triphosphate hydrolases"/>
    <property type="match status" value="1"/>
</dbReference>
<gene>
    <name evidence="1" type="ORF">LCGC14_1977210</name>
</gene>
<name>A0A0F9FY47_9ZZZZ</name>
<comment type="caution">
    <text evidence="1">The sequence shown here is derived from an EMBL/GenBank/DDBJ whole genome shotgun (WGS) entry which is preliminary data.</text>
</comment>
<proteinExistence type="predicted"/>